<evidence type="ECO:0000256" key="8">
    <source>
        <dbReference type="ARBA" id="ARBA00038370"/>
    </source>
</evidence>
<dbReference type="PANTHER" id="PTHR47084">
    <property type="entry name" value="SERINE PALMITOYLTRANSFERASE SMALL SUBUNIT A"/>
    <property type="match status" value="1"/>
</dbReference>
<evidence type="ECO:0000256" key="4">
    <source>
        <dbReference type="ARBA" id="ARBA00022824"/>
    </source>
</evidence>
<evidence type="ECO:0000256" key="3">
    <source>
        <dbReference type="ARBA" id="ARBA00022692"/>
    </source>
</evidence>
<comment type="similarity">
    <text evidence="8">Belongs to the SPTSS family. SPTSSA subfamily.</text>
</comment>
<evidence type="ECO:0000256" key="5">
    <source>
        <dbReference type="ARBA" id="ARBA00022989"/>
    </source>
</evidence>
<sequence>MTTLRPNHRHQAIYFWAKTIFAYFRPNLYIAASHLTMFATAKKYVSLKVYQYELTTSLYMLEPWEKTLFNSIIIVGVSLCALSAYHYTPALVSKVTELVV</sequence>
<dbReference type="GO" id="GO:0004758">
    <property type="term" value="F:serine C-palmitoyltransferase activity"/>
    <property type="evidence" value="ECO:0007669"/>
    <property type="project" value="TreeGrafter"/>
</dbReference>
<organism evidence="10 11">
    <name type="scientific">Jimgerdemannia flammicorona</name>
    <dbReference type="NCBI Taxonomy" id="994334"/>
    <lineage>
        <taxon>Eukaryota</taxon>
        <taxon>Fungi</taxon>
        <taxon>Fungi incertae sedis</taxon>
        <taxon>Mucoromycota</taxon>
        <taxon>Mucoromycotina</taxon>
        <taxon>Endogonomycetes</taxon>
        <taxon>Endogonales</taxon>
        <taxon>Endogonaceae</taxon>
        <taxon>Jimgerdemannia</taxon>
    </lineage>
</organism>
<dbReference type="InterPro" id="IPR024512">
    <property type="entry name" value="Ser_palmitoyltrfase_ssu-like"/>
</dbReference>
<dbReference type="Pfam" id="PF11779">
    <property type="entry name" value="SPT_ssu-like"/>
    <property type="match status" value="1"/>
</dbReference>
<reference evidence="10 11" key="1">
    <citation type="journal article" date="2018" name="New Phytol.">
        <title>Phylogenomics of Endogonaceae and evolution of mycorrhizas within Mucoromycota.</title>
        <authorList>
            <person name="Chang Y."/>
            <person name="Desiro A."/>
            <person name="Na H."/>
            <person name="Sandor L."/>
            <person name="Lipzen A."/>
            <person name="Clum A."/>
            <person name="Barry K."/>
            <person name="Grigoriev I.V."/>
            <person name="Martin F.M."/>
            <person name="Stajich J.E."/>
            <person name="Smith M.E."/>
            <person name="Bonito G."/>
            <person name="Spatafora J.W."/>
        </authorList>
    </citation>
    <scope>NUCLEOTIDE SEQUENCE [LARGE SCALE GENOMIC DNA]</scope>
    <source>
        <strain evidence="10 11">AD002</strain>
    </source>
</reference>
<keyword evidence="5 9" id="KW-1133">Transmembrane helix</keyword>
<dbReference type="AlphaFoldDB" id="A0A433PYQ0"/>
<name>A0A433PYQ0_9FUNG</name>
<evidence type="ECO:0000313" key="10">
    <source>
        <dbReference type="EMBL" id="RUS22646.1"/>
    </source>
</evidence>
<dbReference type="EMBL" id="RBNJ01020070">
    <property type="protein sequence ID" value="RUS22646.1"/>
    <property type="molecule type" value="Genomic_DNA"/>
</dbReference>
<proteinExistence type="inferred from homology"/>
<keyword evidence="3 9" id="KW-0812">Transmembrane</keyword>
<dbReference type="PANTHER" id="PTHR47084:SF1">
    <property type="entry name" value="SERINE PALMITOYLTRANSFERASE SMALL SUBUNIT A"/>
    <property type="match status" value="1"/>
</dbReference>
<dbReference type="Proteomes" id="UP000274822">
    <property type="component" value="Unassembled WGS sequence"/>
</dbReference>
<evidence type="ECO:0000256" key="1">
    <source>
        <dbReference type="ARBA" id="ARBA00004477"/>
    </source>
</evidence>
<keyword evidence="11" id="KW-1185">Reference proteome</keyword>
<comment type="pathway">
    <text evidence="2">Lipid metabolism.</text>
</comment>
<evidence type="ECO:0000256" key="9">
    <source>
        <dbReference type="SAM" id="Phobius"/>
    </source>
</evidence>
<dbReference type="GO" id="GO:0005789">
    <property type="term" value="C:endoplasmic reticulum membrane"/>
    <property type="evidence" value="ECO:0007669"/>
    <property type="project" value="UniProtKB-SubCell"/>
</dbReference>
<accession>A0A433PYQ0</accession>
<dbReference type="GO" id="GO:0046513">
    <property type="term" value="P:ceramide biosynthetic process"/>
    <property type="evidence" value="ECO:0007669"/>
    <property type="project" value="TreeGrafter"/>
</dbReference>
<comment type="subcellular location">
    <subcellularLocation>
        <location evidence="1">Endoplasmic reticulum membrane</location>
        <topology evidence="1">Multi-pass membrane protein</topology>
    </subcellularLocation>
</comment>
<dbReference type="InterPro" id="IPR051900">
    <property type="entry name" value="SPT_small_subunit"/>
</dbReference>
<protein>
    <submittedName>
        <fullName evidence="10">Uncharacterized protein</fullName>
    </submittedName>
</protein>
<evidence type="ECO:0000313" key="11">
    <source>
        <dbReference type="Proteomes" id="UP000274822"/>
    </source>
</evidence>
<keyword evidence="6" id="KW-0443">Lipid metabolism</keyword>
<keyword evidence="7 9" id="KW-0472">Membrane</keyword>
<evidence type="ECO:0000256" key="6">
    <source>
        <dbReference type="ARBA" id="ARBA00023098"/>
    </source>
</evidence>
<gene>
    <name evidence="10" type="ORF">BC938DRAFT_475220</name>
</gene>
<comment type="caution">
    <text evidence="10">The sequence shown here is derived from an EMBL/GenBank/DDBJ whole genome shotgun (WGS) entry which is preliminary data.</text>
</comment>
<feature type="transmembrane region" description="Helical" evidence="9">
    <location>
        <begin position="68"/>
        <end position="87"/>
    </location>
</feature>
<dbReference type="GO" id="GO:0017059">
    <property type="term" value="C:serine palmitoyltransferase complex"/>
    <property type="evidence" value="ECO:0007669"/>
    <property type="project" value="TreeGrafter"/>
</dbReference>
<evidence type="ECO:0000256" key="7">
    <source>
        <dbReference type="ARBA" id="ARBA00023136"/>
    </source>
</evidence>
<keyword evidence="4" id="KW-0256">Endoplasmic reticulum</keyword>
<evidence type="ECO:0000256" key="2">
    <source>
        <dbReference type="ARBA" id="ARBA00005189"/>
    </source>
</evidence>